<organism evidence="1 2">
    <name type="scientific">Staphylococcus phage phiSA_BS1</name>
    <dbReference type="NCBI Taxonomy" id="2126734"/>
    <lineage>
        <taxon>Viruses</taxon>
        <taxon>Duplodnaviria</taxon>
        <taxon>Heunggongvirae</taxon>
        <taxon>Uroviricota</taxon>
        <taxon>Caudoviricetes</taxon>
        <taxon>Herelleviridae</taxon>
        <taxon>Twortvirinae</taxon>
        <taxon>Baoshanvirus</taxon>
        <taxon>Baoshanvirus BS1</taxon>
    </lineage>
</organism>
<protein>
    <recommendedName>
        <fullName evidence="3">Lar family restriction alleviation protein</fullName>
    </recommendedName>
</protein>
<evidence type="ECO:0000313" key="2">
    <source>
        <dbReference type="Proteomes" id="UP000241797"/>
    </source>
</evidence>
<proteinExistence type="predicted"/>
<accession>A0A2P1MXW1</accession>
<evidence type="ECO:0000313" key="1">
    <source>
        <dbReference type="EMBL" id="AVP40402.1"/>
    </source>
</evidence>
<keyword evidence="2" id="KW-1185">Reference proteome</keyword>
<dbReference type="Proteomes" id="UP000241797">
    <property type="component" value="Segment"/>
</dbReference>
<dbReference type="KEGG" id="vg:54990158"/>
<dbReference type="Pfam" id="PF14354">
    <property type="entry name" value="Lar_restr_allev"/>
    <property type="match status" value="1"/>
</dbReference>
<name>A0A2P1MXW1_9CAUD</name>
<dbReference type="EMBL" id="MH078572">
    <property type="protein sequence ID" value="AVP40402.1"/>
    <property type="molecule type" value="Genomic_DNA"/>
</dbReference>
<dbReference type="RefSeq" id="YP_009799669.1">
    <property type="nucleotide sequence ID" value="NC_047945.1"/>
</dbReference>
<sequence length="61" mass="7069">MELIKPCPFCGGKADIRYYFDKASIECTNTKCKIQPSTWLGVETDSVNKLVKIWNTRRLEE</sequence>
<dbReference type="GeneID" id="54990158"/>
<evidence type="ECO:0008006" key="3">
    <source>
        <dbReference type="Google" id="ProtNLM"/>
    </source>
</evidence>
<reference evidence="1 2" key="1">
    <citation type="submission" date="2018-03" db="EMBL/GenBank/DDBJ databases">
        <title>Isolation, the biological characteristics and genomics of two new strains of lysate Staphylococcus aureus phage.</title>
        <authorList>
            <person name="Jin X."/>
            <person name="Zhang C."/>
        </authorList>
    </citation>
    <scope>NUCLEOTIDE SEQUENCE [LARGE SCALE GENOMIC DNA]</scope>
</reference>